<evidence type="ECO:0000313" key="12">
    <source>
        <dbReference type="EMBL" id="ADL52444.1"/>
    </source>
</evidence>
<keyword evidence="8 10" id="KW-0520">NAD</keyword>
<evidence type="ECO:0000256" key="6">
    <source>
        <dbReference type="ARBA" id="ARBA00022741"/>
    </source>
</evidence>
<dbReference type="AlphaFoldDB" id="D9SRZ7"/>
<keyword evidence="4 10" id="KW-0808">Transferase</keyword>
<dbReference type="PANTHER" id="PTHR39321">
    <property type="entry name" value="NICOTINATE-NUCLEOTIDE ADENYLYLTRANSFERASE-RELATED"/>
    <property type="match status" value="1"/>
</dbReference>
<dbReference type="EMBL" id="CP002160">
    <property type="protein sequence ID" value="ADL52444.1"/>
    <property type="molecule type" value="Genomic_DNA"/>
</dbReference>
<comment type="function">
    <text evidence="1 10">Catalyzes the reversible adenylation of nicotinate mononucleotide (NaMN) to nicotinic acid adenine dinucleotide (NaAD).</text>
</comment>
<dbReference type="GO" id="GO:0004515">
    <property type="term" value="F:nicotinate-nucleotide adenylyltransferase activity"/>
    <property type="evidence" value="ECO:0007669"/>
    <property type="project" value="UniProtKB-UniRule"/>
</dbReference>
<accession>D9SRZ7</accession>
<comment type="similarity">
    <text evidence="10">Belongs to the NadD family.</text>
</comment>
<protein>
    <recommendedName>
        <fullName evidence="10">Probable nicotinate-nucleotide adenylyltransferase</fullName>
        <ecNumber evidence="10">2.7.7.18</ecNumber>
    </recommendedName>
    <alternativeName>
        <fullName evidence="10">Deamido-NAD(+) diphosphorylase</fullName>
    </alternativeName>
    <alternativeName>
        <fullName evidence="10">Deamido-NAD(+) pyrophosphorylase</fullName>
    </alternativeName>
    <alternativeName>
        <fullName evidence="10">Nicotinate mononucleotide adenylyltransferase</fullName>
        <shortName evidence="10">NaMN adenylyltransferase</shortName>
    </alternativeName>
</protein>
<dbReference type="EC" id="2.7.7.18" evidence="10"/>
<dbReference type="HOGENOM" id="CLU_069765_0_1_9"/>
<comment type="pathway">
    <text evidence="2 10">Cofactor biosynthesis; NAD(+) biosynthesis; deamido-NAD(+) from nicotinate D-ribonucleotide: step 1/1.</text>
</comment>
<evidence type="ECO:0000256" key="9">
    <source>
        <dbReference type="ARBA" id="ARBA00048721"/>
    </source>
</evidence>
<name>D9SRZ7_CLOC7</name>
<dbReference type="RefSeq" id="WP_010076634.1">
    <property type="nucleotide sequence ID" value="NC_014393.1"/>
</dbReference>
<feature type="domain" description="Cytidyltransferase-like" evidence="11">
    <location>
        <begin position="8"/>
        <end position="176"/>
    </location>
</feature>
<evidence type="ECO:0000256" key="5">
    <source>
        <dbReference type="ARBA" id="ARBA00022695"/>
    </source>
</evidence>
<dbReference type="CDD" id="cd02165">
    <property type="entry name" value="NMNAT"/>
    <property type="match status" value="1"/>
</dbReference>
<evidence type="ECO:0000256" key="8">
    <source>
        <dbReference type="ARBA" id="ARBA00023027"/>
    </source>
</evidence>
<dbReference type="eggNOG" id="COG1057">
    <property type="taxonomic scope" value="Bacteria"/>
</dbReference>
<evidence type="ECO:0000256" key="4">
    <source>
        <dbReference type="ARBA" id="ARBA00022679"/>
    </source>
</evidence>
<evidence type="ECO:0000313" key="13">
    <source>
        <dbReference type="Proteomes" id="UP000002730"/>
    </source>
</evidence>
<dbReference type="InterPro" id="IPR004821">
    <property type="entry name" value="Cyt_trans-like"/>
</dbReference>
<dbReference type="UniPathway" id="UPA00253">
    <property type="reaction ID" value="UER00332"/>
</dbReference>
<keyword evidence="13" id="KW-1185">Reference proteome</keyword>
<sequence>MDFKRQGILGGTFDPIHLGHIHIAYEAICKLNLEKIIFMPSGNPPHKTDKKITSGKERYAIIKEAIKNQPYFEVSDYEINKNGMSYTYETLEYLNGKYKNVKWYFITGADCLAYLDKWKNVQRILDNCTFVVFKRSGFSNKDIEKYKSYIEQTYNKEIIYLDIPLIEISSTDIRDRIKNNKEYNYLLPEGIGKYIIENKFY</sequence>
<comment type="catalytic activity">
    <reaction evidence="9 10">
        <text>nicotinate beta-D-ribonucleotide + ATP + H(+) = deamido-NAD(+) + diphosphate</text>
        <dbReference type="Rhea" id="RHEA:22860"/>
        <dbReference type="ChEBI" id="CHEBI:15378"/>
        <dbReference type="ChEBI" id="CHEBI:30616"/>
        <dbReference type="ChEBI" id="CHEBI:33019"/>
        <dbReference type="ChEBI" id="CHEBI:57502"/>
        <dbReference type="ChEBI" id="CHEBI:58437"/>
        <dbReference type="EC" id="2.7.7.18"/>
    </reaction>
</comment>
<dbReference type="Proteomes" id="UP000002730">
    <property type="component" value="Chromosome"/>
</dbReference>
<organism evidence="12 13">
    <name type="scientific">Clostridium cellulovorans (strain ATCC 35296 / DSM 3052 / OCM 3 / 743B)</name>
    <dbReference type="NCBI Taxonomy" id="573061"/>
    <lineage>
        <taxon>Bacteria</taxon>
        <taxon>Bacillati</taxon>
        <taxon>Bacillota</taxon>
        <taxon>Clostridia</taxon>
        <taxon>Eubacteriales</taxon>
        <taxon>Clostridiaceae</taxon>
        <taxon>Clostridium</taxon>
    </lineage>
</organism>
<keyword evidence="6 10" id="KW-0547">Nucleotide-binding</keyword>
<dbReference type="OrthoDB" id="5295945at2"/>
<dbReference type="NCBIfam" id="TIGR00482">
    <property type="entry name" value="nicotinate (nicotinamide) nucleotide adenylyltransferase"/>
    <property type="match status" value="1"/>
</dbReference>
<dbReference type="NCBIfam" id="TIGR00125">
    <property type="entry name" value="cyt_tran_rel"/>
    <property type="match status" value="1"/>
</dbReference>
<evidence type="ECO:0000256" key="7">
    <source>
        <dbReference type="ARBA" id="ARBA00022840"/>
    </source>
</evidence>
<dbReference type="InterPro" id="IPR005248">
    <property type="entry name" value="NadD/NMNAT"/>
</dbReference>
<evidence type="ECO:0000256" key="1">
    <source>
        <dbReference type="ARBA" id="ARBA00002324"/>
    </source>
</evidence>
<keyword evidence="7 10" id="KW-0067">ATP-binding</keyword>
<dbReference type="KEGG" id="ccb:Clocel_2747"/>
<reference evidence="12 13" key="1">
    <citation type="submission" date="2010-08" db="EMBL/GenBank/DDBJ databases">
        <title>Complete sequence of Clostridium cellulovorans 743B.</title>
        <authorList>
            <consortium name="US DOE Joint Genome Institute"/>
            <person name="Lucas S."/>
            <person name="Copeland A."/>
            <person name="Lapidus A."/>
            <person name="Cheng J.-F."/>
            <person name="Bruce D."/>
            <person name="Goodwin L."/>
            <person name="Pitluck S."/>
            <person name="Chertkov O."/>
            <person name="Detter J.C."/>
            <person name="Han C."/>
            <person name="Tapia R."/>
            <person name="Land M."/>
            <person name="Hauser L."/>
            <person name="Chang Y.-J."/>
            <person name="Jeffries C."/>
            <person name="Kyrpides N."/>
            <person name="Ivanova N."/>
            <person name="Mikhailova N."/>
            <person name="Hemme C.L."/>
            <person name="Woyke T."/>
        </authorList>
    </citation>
    <scope>NUCLEOTIDE SEQUENCE [LARGE SCALE GENOMIC DNA]</scope>
    <source>
        <strain evidence="13">ATCC 35296 / DSM 3052 / OCM 3 / 743B</strain>
    </source>
</reference>
<dbReference type="PANTHER" id="PTHR39321:SF3">
    <property type="entry name" value="PHOSPHOPANTETHEINE ADENYLYLTRANSFERASE"/>
    <property type="match status" value="1"/>
</dbReference>
<dbReference type="SUPFAM" id="SSF52374">
    <property type="entry name" value="Nucleotidylyl transferase"/>
    <property type="match status" value="1"/>
</dbReference>
<evidence type="ECO:0000256" key="10">
    <source>
        <dbReference type="HAMAP-Rule" id="MF_00244"/>
    </source>
</evidence>
<dbReference type="InterPro" id="IPR014729">
    <property type="entry name" value="Rossmann-like_a/b/a_fold"/>
</dbReference>
<dbReference type="NCBIfam" id="NF000840">
    <property type="entry name" value="PRK00071.1-3"/>
    <property type="match status" value="1"/>
</dbReference>
<evidence type="ECO:0000256" key="3">
    <source>
        <dbReference type="ARBA" id="ARBA00022642"/>
    </source>
</evidence>
<dbReference type="HAMAP" id="MF_00244">
    <property type="entry name" value="NaMN_adenylyltr"/>
    <property type="match status" value="1"/>
</dbReference>
<gene>
    <name evidence="10" type="primary">nadD</name>
    <name evidence="12" type="ordered locus">Clocel_2747</name>
</gene>
<evidence type="ECO:0000259" key="11">
    <source>
        <dbReference type="Pfam" id="PF01467"/>
    </source>
</evidence>
<dbReference type="STRING" id="573061.Clocel_2747"/>
<proteinExistence type="inferred from homology"/>
<dbReference type="GO" id="GO:0009435">
    <property type="term" value="P:NAD+ biosynthetic process"/>
    <property type="evidence" value="ECO:0007669"/>
    <property type="project" value="UniProtKB-UniRule"/>
</dbReference>
<keyword evidence="3 10" id="KW-0662">Pyridine nucleotide biosynthesis</keyword>
<keyword evidence="5 10" id="KW-0548">Nucleotidyltransferase</keyword>
<dbReference type="GO" id="GO:0005524">
    <property type="term" value="F:ATP binding"/>
    <property type="evidence" value="ECO:0007669"/>
    <property type="project" value="UniProtKB-KW"/>
</dbReference>
<dbReference type="Pfam" id="PF01467">
    <property type="entry name" value="CTP_transf_like"/>
    <property type="match status" value="1"/>
</dbReference>
<dbReference type="Gene3D" id="3.40.50.620">
    <property type="entry name" value="HUPs"/>
    <property type="match status" value="1"/>
</dbReference>
<evidence type="ECO:0000256" key="2">
    <source>
        <dbReference type="ARBA" id="ARBA00005019"/>
    </source>
</evidence>